<feature type="compositionally biased region" description="Low complexity" evidence="1">
    <location>
        <begin position="97"/>
        <end position="114"/>
    </location>
</feature>
<reference evidence="3" key="2">
    <citation type="submission" date="2023-02" db="EMBL/GenBank/DDBJ databases">
        <authorList>
            <consortium name="DOE Joint Genome Institute"/>
            <person name="Mondo S.J."/>
            <person name="Chang Y."/>
            <person name="Wang Y."/>
            <person name="Ahrendt S."/>
            <person name="Andreopoulos W."/>
            <person name="Barry K."/>
            <person name="Beard J."/>
            <person name="Benny G.L."/>
            <person name="Blankenship S."/>
            <person name="Bonito G."/>
            <person name="Cuomo C."/>
            <person name="Desiro A."/>
            <person name="Gervers K.A."/>
            <person name="Hundley H."/>
            <person name="Kuo A."/>
            <person name="LaButti K."/>
            <person name="Lang B.F."/>
            <person name="Lipzen A."/>
            <person name="O'Donnell K."/>
            <person name="Pangilinan J."/>
            <person name="Reynolds N."/>
            <person name="Sandor L."/>
            <person name="Smith M.W."/>
            <person name="Tsang A."/>
            <person name="Grigoriev I.V."/>
            <person name="Stajich J.E."/>
            <person name="Spatafora J.W."/>
        </authorList>
    </citation>
    <scope>NUCLEOTIDE SEQUENCE</scope>
    <source>
        <strain evidence="3">RSA 2281</strain>
    </source>
</reference>
<feature type="region of interest" description="Disordered" evidence="1">
    <location>
        <begin position="1"/>
        <end position="31"/>
    </location>
</feature>
<evidence type="ECO:0000259" key="2">
    <source>
        <dbReference type="PROSITE" id="PS50090"/>
    </source>
</evidence>
<feature type="domain" description="Myb-like" evidence="2">
    <location>
        <begin position="20"/>
        <end position="76"/>
    </location>
</feature>
<proteinExistence type="predicted"/>
<dbReference type="AlphaFoldDB" id="A0AAD5K6M6"/>
<dbReference type="PROSITE" id="PS50090">
    <property type="entry name" value="MYB_LIKE"/>
    <property type="match status" value="1"/>
</dbReference>
<gene>
    <name evidence="3" type="ORF">BDA99DRAFT_500893</name>
</gene>
<feature type="compositionally biased region" description="Polar residues" evidence="1">
    <location>
        <begin position="1"/>
        <end position="11"/>
    </location>
</feature>
<keyword evidence="4" id="KW-1185">Reference proteome</keyword>
<sequence>MTTRSTYGKSNHSQKKGKQRRGTQRPRWTDQERKKLLLAVINEKKLKKMSSFRWHAISQKVNRVQKVCKKEWRQDLLPSFIQLIAQGTNRRATIHTTTNNNASAASSSNANIIIMDEEDDDDHDEDDSDSFSDYNEDEEDDTYEEDDDDDETNTTSFSSS</sequence>
<dbReference type="Gene3D" id="1.10.10.60">
    <property type="entry name" value="Homeodomain-like"/>
    <property type="match status" value="1"/>
</dbReference>
<accession>A0AAD5K6M6</accession>
<comment type="caution">
    <text evidence="3">The sequence shown here is derived from an EMBL/GenBank/DDBJ whole genome shotgun (WGS) entry which is preliminary data.</text>
</comment>
<evidence type="ECO:0000313" key="3">
    <source>
        <dbReference type="EMBL" id="KAI9271754.1"/>
    </source>
</evidence>
<dbReference type="EMBL" id="JAIXMP010000006">
    <property type="protein sequence ID" value="KAI9271754.1"/>
    <property type="molecule type" value="Genomic_DNA"/>
</dbReference>
<reference evidence="3" key="1">
    <citation type="journal article" date="2022" name="IScience">
        <title>Evolution of zygomycete secretomes and the origins of terrestrial fungal ecologies.</title>
        <authorList>
            <person name="Chang Y."/>
            <person name="Wang Y."/>
            <person name="Mondo S."/>
            <person name="Ahrendt S."/>
            <person name="Andreopoulos W."/>
            <person name="Barry K."/>
            <person name="Beard J."/>
            <person name="Benny G.L."/>
            <person name="Blankenship S."/>
            <person name="Bonito G."/>
            <person name="Cuomo C."/>
            <person name="Desiro A."/>
            <person name="Gervers K.A."/>
            <person name="Hundley H."/>
            <person name="Kuo A."/>
            <person name="LaButti K."/>
            <person name="Lang B.F."/>
            <person name="Lipzen A."/>
            <person name="O'Donnell K."/>
            <person name="Pangilinan J."/>
            <person name="Reynolds N."/>
            <person name="Sandor L."/>
            <person name="Smith M.E."/>
            <person name="Tsang A."/>
            <person name="Grigoriev I.V."/>
            <person name="Stajich J.E."/>
            <person name="Spatafora J.W."/>
        </authorList>
    </citation>
    <scope>NUCLEOTIDE SEQUENCE</scope>
    <source>
        <strain evidence="3">RSA 2281</strain>
    </source>
</reference>
<dbReference type="InterPro" id="IPR001005">
    <property type="entry name" value="SANT/Myb"/>
</dbReference>
<name>A0AAD5K6M6_9FUNG</name>
<evidence type="ECO:0000256" key="1">
    <source>
        <dbReference type="SAM" id="MobiDB-lite"/>
    </source>
</evidence>
<organism evidence="3 4">
    <name type="scientific">Phascolomyces articulosus</name>
    <dbReference type="NCBI Taxonomy" id="60185"/>
    <lineage>
        <taxon>Eukaryota</taxon>
        <taxon>Fungi</taxon>
        <taxon>Fungi incertae sedis</taxon>
        <taxon>Mucoromycota</taxon>
        <taxon>Mucoromycotina</taxon>
        <taxon>Mucoromycetes</taxon>
        <taxon>Mucorales</taxon>
        <taxon>Lichtheimiaceae</taxon>
        <taxon>Phascolomyces</taxon>
    </lineage>
</organism>
<protein>
    <recommendedName>
        <fullName evidence="2">Myb-like domain-containing protein</fullName>
    </recommendedName>
</protein>
<feature type="region of interest" description="Disordered" evidence="1">
    <location>
        <begin position="97"/>
        <end position="160"/>
    </location>
</feature>
<dbReference type="Proteomes" id="UP001209540">
    <property type="component" value="Unassembled WGS sequence"/>
</dbReference>
<evidence type="ECO:0000313" key="4">
    <source>
        <dbReference type="Proteomes" id="UP001209540"/>
    </source>
</evidence>
<feature type="compositionally biased region" description="Acidic residues" evidence="1">
    <location>
        <begin position="115"/>
        <end position="152"/>
    </location>
</feature>
<feature type="compositionally biased region" description="Basic residues" evidence="1">
    <location>
        <begin position="12"/>
        <end position="24"/>
    </location>
</feature>